<dbReference type="InterPro" id="IPR004195">
    <property type="entry name" value="Head_decoration_D"/>
</dbReference>
<gene>
    <name evidence="1" type="ORF">HRJ34_14865</name>
</gene>
<evidence type="ECO:0000313" key="2">
    <source>
        <dbReference type="Proteomes" id="UP000664914"/>
    </source>
</evidence>
<dbReference type="RefSeq" id="WP_208631637.1">
    <property type="nucleotide sequence ID" value="NZ_CP059319.1"/>
</dbReference>
<sequence length="220" mass="22333">MGVLTENPRTGEHIVSEAPGTRSREAIIIAESAALLATTVLGAIPGGTATSAAKAGGNTGNGTFVLDATTPILPRAKRGTLTARFTSTTNIRIEDADGYLIADLTIGGTTGNSVTLGEQVKGVFTQGATPFAVGDGFDVIVSKITTAYKKLDPAATDGTQIAAGILYAGVDASEAAAPGVAHVRDCEVNGNLLTWPAAITTAQKDKAIGDLERLGIILRS</sequence>
<accession>A0A975CXL4</accession>
<protein>
    <submittedName>
        <fullName evidence="1">Head decoration protein</fullName>
    </submittedName>
</protein>
<dbReference type="EMBL" id="CP059319">
    <property type="protein sequence ID" value="QTH19655.1"/>
    <property type="molecule type" value="Genomic_DNA"/>
</dbReference>
<name>A0A975CXL4_9SPHN</name>
<reference evidence="1" key="1">
    <citation type="submission" date="2020-07" db="EMBL/GenBank/DDBJ databases">
        <authorList>
            <person name="Camacho E."/>
        </authorList>
    </citation>
    <scope>NUCLEOTIDE SEQUENCE</scope>
    <source>
        <strain evidence="1">MPO218</strain>
    </source>
</reference>
<proteinExistence type="predicted"/>
<evidence type="ECO:0000313" key="1">
    <source>
        <dbReference type="EMBL" id="QTH19655.1"/>
    </source>
</evidence>
<dbReference type="Pfam" id="PF02924">
    <property type="entry name" value="HDPD"/>
    <property type="match status" value="1"/>
</dbReference>
<dbReference type="Proteomes" id="UP000664914">
    <property type="component" value="Chromosome"/>
</dbReference>
<organism evidence="1 2">
    <name type="scientific">Rhizorhabdus wittichii</name>
    <dbReference type="NCBI Taxonomy" id="160791"/>
    <lineage>
        <taxon>Bacteria</taxon>
        <taxon>Pseudomonadati</taxon>
        <taxon>Pseudomonadota</taxon>
        <taxon>Alphaproteobacteria</taxon>
        <taxon>Sphingomonadales</taxon>
        <taxon>Sphingomonadaceae</taxon>
        <taxon>Rhizorhabdus</taxon>
    </lineage>
</organism>
<reference evidence="1" key="2">
    <citation type="submission" date="2021-04" db="EMBL/GenBank/DDBJ databases">
        <title>Isolation and genomic analysis of the ibuprofen-degrading bacterium Sphingomonas strain MPO218.</title>
        <authorList>
            <person name="Aulestia M."/>
            <person name="Flores A."/>
            <person name="Mangas E.L."/>
            <person name="Perez-Pulido A.J."/>
            <person name="Santero E."/>
            <person name="Camacho E.M."/>
        </authorList>
    </citation>
    <scope>NUCLEOTIDE SEQUENCE</scope>
    <source>
        <strain evidence="1">MPO218</strain>
    </source>
</reference>
<dbReference type="AlphaFoldDB" id="A0A975CXL4"/>